<feature type="transmembrane region" description="Helical" evidence="9">
    <location>
        <begin position="366"/>
        <end position="391"/>
    </location>
</feature>
<dbReference type="EMBL" id="JNBS01000399">
    <property type="protein sequence ID" value="OQS05956.1"/>
    <property type="molecule type" value="Genomic_DNA"/>
</dbReference>
<keyword evidence="5 7" id="KW-0694">RNA-binding</keyword>
<comment type="domain">
    <text evidence="7">The Q motif is unique to and characteristic of the DEAD box family of RNA helicases and controls ATP binding and hydrolysis.</text>
</comment>
<evidence type="ECO:0000256" key="6">
    <source>
        <dbReference type="RuleBase" id="RU000492"/>
    </source>
</evidence>
<evidence type="ECO:0000313" key="13">
    <source>
        <dbReference type="Proteomes" id="UP000243217"/>
    </source>
</evidence>
<dbReference type="Pfam" id="PF00271">
    <property type="entry name" value="Helicase_C"/>
    <property type="match status" value="1"/>
</dbReference>
<feature type="domain" description="Helicase C-terminal" evidence="11">
    <location>
        <begin position="351"/>
        <end position="495"/>
    </location>
</feature>
<gene>
    <name evidence="12" type="ORF">THRCLA_01966</name>
</gene>
<feature type="domain" description="Helicase ATP-binding" evidence="10">
    <location>
        <begin position="141"/>
        <end position="319"/>
    </location>
</feature>
<dbReference type="STRING" id="74557.A0A1W0A6P7"/>
<dbReference type="PROSITE" id="PS00039">
    <property type="entry name" value="DEAD_ATP_HELICASE"/>
    <property type="match status" value="1"/>
</dbReference>
<evidence type="ECO:0000256" key="7">
    <source>
        <dbReference type="RuleBase" id="RU365068"/>
    </source>
</evidence>
<dbReference type="EC" id="3.6.4.13" evidence="7"/>
<feature type="compositionally biased region" description="Basic residues" evidence="8">
    <location>
        <begin position="1"/>
        <end position="20"/>
    </location>
</feature>
<comment type="function">
    <text evidence="7">RNA helicase.</text>
</comment>
<dbReference type="Proteomes" id="UP000243217">
    <property type="component" value="Unassembled WGS sequence"/>
</dbReference>
<keyword evidence="9" id="KW-0472">Membrane</keyword>
<name>A0A1W0A6P7_9STRA</name>
<keyword evidence="13" id="KW-1185">Reference proteome</keyword>
<dbReference type="PROSITE" id="PS51194">
    <property type="entry name" value="HELICASE_CTER"/>
    <property type="match status" value="1"/>
</dbReference>
<dbReference type="Gene3D" id="3.40.50.300">
    <property type="entry name" value="P-loop containing nucleotide triphosphate hydrolases"/>
    <property type="match status" value="2"/>
</dbReference>
<protein>
    <recommendedName>
        <fullName evidence="7">ATP-dependent RNA helicase</fullName>
        <ecNumber evidence="7">3.6.4.13</ecNumber>
    </recommendedName>
</protein>
<evidence type="ECO:0000259" key="11">
    <source>
        <dbReference type="PROSITE" id="PS51194"/>
    </source>
</evidence>
<comment type="caution">
    <text evidence="12">The sequence shown here is derived from an EMBL/GenBank/DDBJ whole genome shotgun (WGS) entry which is preliminary data.</text>
</comment>
<evidence type="ECO:0000313" key="12">
    <source>
        <dbReference type="EMBL" id="OQS05956.1"/>
    </source>
</evidence>
<dbReference type="Pfam" id="PF00270">
    <property type="entry name" value="DEAD"/>
    <property type="match status" value="1"/>
</dbReference>
<evidence type="ECO:0000256" key="3">
    <source>
        <dbReference type="ARBA" id="ARBA00022806"/>
    </source>
</evidence>
<accession>A0A1W0A6P7</accession>
<dbReference type="SMART" id="SM00487">
    <property type="entry name" value="DEXDc"/>
    <property type="match status" value="1"/>
</dbReference>
<dbReference type="SUPFAM" id="SSF52540">
    <property type="entry name" value="P-loop containing nucleoside triphosphate hydrolases"/>
    <property type="match status" value="2"/>
</dbReference>
<proteinExistence type="inferred from homology"/>
<dbReference type="OrthoDB" id="193716at2759"/>
<keyword evidence="9" id="KW-1133">Transmembrane helix</keyword>
<feature type="compositionally biased region" description="Polar residues" evidence="8">
    <location>
        <begin position="41"/>
        <end position="72"/>
    </location>
</feature>
<dbReference type="InterPro" id="IPR001650">
    <property type="entry name" value="Helicase_C-like"/>
</dbReference>
<dbReference type="GO" id="GO:0016787">
    <property type="term" value="F:hydrolase activity"/>
    <property type="evidence" value="ECO:0007669"/>
    <property type="project" value="UniProtKB-KW"/>
</dbReference>
<evidence type="ECO:0000259" key="10">
    <source>
        <dbReference type="PROSITE" id="PS51192"/>
    </source>
</evidence>
<keyword evidence="4 6" id="KW-0067">ATP-binding</keyword>
<keyword evidence="9" id="KW-0812">Transmembrane</keyword>
<evidence type="ECO:0000256" key="8">
    <source>
        <dbReference type="SAM" id="MobiDB-lite"/>
    </source>
</evidence>
<dbReference type="SMART" id="SM00490">
    <property type="entry name" value="HELICc"/>
    <property type="match status" value="1"/>
</dbReference>
<dbReference type="PANTHER" id="PTHR24031">
    <property type="entry name" value="RNA HELICASE"/>
    <property type="match status" value="1"/>
</dbReference>
<evidence type="ECO:0000256" key="9">
    <source>
        <dbReference type="SAM" id="Phobius"/>
    </source>
</evidence>
<dbReference type="GO" id="GO:0005524">
    <property type="term" value="F:ATP binding"/>
    <property type="evidence" value="ECO:0007669"/>
    <property type="project" value="UniProtKB-UniRule"/>
</dbReference>
<dbReference type="InterPro" id="IPR000629">
    <property type="entry name" value="RNA-helicase_DEAD-box_CS"/>
</dbReference>
<comment type="catalytic activity">
    <reaction evidence="7">
        <text>ATP + H2O = ADP + phosphate + H(+)</text>
        <dbReference type="Rhea" id="RHEA:13065"/>
        <dbReference type="ChEBI" id="CHEBI:15377"/>
        <dbReference type="ChEBI" id="CHEBI:15378"/>
        <dbReference type="ChEBI" id="CHEBI:30616"/>
        <dbReference type="ChEBI" id="CHEBI:43474"/>
        <dbReference type="ChEBI" id="CHEBI:456216"/>
        <dbReference type="EC" id="3.6.4.13"/>
    </reaction>
</comment>
<evidence type="ECO:0000256" key="2">
    <source>
        <dbReference type="ARBA" id="ARBA00022801"/>
    </source>
</evidence>
<keyword evidence="3 6" id="KW-0347">Helicase</keyword>
<dbReference type="InterPro" id="IPR027417">
    <property type="entry name" value="P-loop_NTPase"/>
</dbReference>
<feature type="region of interest" description="Disordered" evidence="8">
    <location>
        <begin position="1"/>
        <end position="103"/>
    </location>
</feature>
<organism evidence="12 13">
    <name type="scientific">Thraustotheca clavata</name>
    <dbReference type="NCBI Taxonomy" id="74557"/>
    <lineage>
        <taxon>Eukaryota</taxon>
        <taxon>Sar</taxon>
        <taxon>Stramenopiles</taxon>
        <taxon>Oomycota</taxon>
        <taxon>Saprolegniomycetes</taxon>
        <taxon>Saprolegniales</taxon>
        <taxon>Achlyaceae</taxon>
        <taxon>Thraustotheca</taxon>
    </lineage>
</organism>
<keyword evidence="2 6" id="KW-0378">Hydrolase</keyword>
<reference evidence="12 13" key="1">
    <citation type="journal article" date="2014" name="Genome Biol. Evol.">
        <title>The secreted proteins of Achlya hypogyna and Thraustotheca clavata identify the ancestral oomycete secretome and reveal gene acquisitions by horizontal gene transfer.</title>
        <authorList>
            <person name="Misner I."/>
            <person name="Blouin N."/>
            <person name="Leonard G."/>
            <person name="Richards T.A."/>
            <person name="Lane C.E."/>
        </authorList>
    </citation>
    <scope>NUCLEOTIDE SEQUENCE [LARGE SCALE GENOMIC DNA]</scope>
    <source>
        <strain evidence="12 13">ATCC 34112</strain>
    </source>
</reference>
<dbReference type="GO" id="GO:0003724">
    <property type="term" value="F:RNA helicase activity"/>
    <property type="evidence" value="ECO:0007669"/>
    <property type="project" value="UniProtKB-EC"/>
</dbReference>
<dbReference type="GO" id="GO:0003723">
    <property type="term" value="F:RNA binding"/>
    <property type="evidence" value="ECO:0007669"/>
    <property type="project" value="UniProtKB-UniRule"/>
</dbReference>
<dbReference type="CDD" id="cd18787">
    <property type="entry name" value="SF2_C_DEAD"/>
    <property type="match status" value="1"/>
</dbReference>
<keyword evidence="1 6" id="KW-0547">Nucleotide-binding</keyword>
<feature type="compositionally biased region" description="Basic and acidic residues" evidence="8">
    <location>
        <begin position="90"/>
        <end position="99"/>
    </location>
</feature>
<comment type="similarity">
    <text evidence="6">Belongs to the DEAD box helicase family.</text>
</comment>
<sequence>MDTSGQKKRRNRNHWKRKTKAATAPLEPQPKKPRADESNEMNDISNQAQEILQQQANNGNKHNQSENGNKNHQGNKKYRQVGNKNIDSQDGSKKQRESSNESVVHLSEVSFKSLAISDESAHAIADVMKYELMTKVQKETLPAILDGKDVLAKSKTGTGKTMAFLLPIVECLKKTPRVGNEISALILSPTRELASQIEAEAKKLTTFHQEIIVACMVGGTSLNRDIRKLQRAIDILVGTPGRLQDHLKSNNENIKERIHQVKVLVLDEADRLLDMGFRNDIERILSYLPKERQTLLFSATLPDALKDVKRLALKKDHEYIDTVGQEDQTNTHVNQTVITCPFDQHVTVLETLLQHHIKMASDGYKIIVFFPTARAAGFMASIFLAAGFPILEMHSRKSQSYRTRTAETFRQKDNLIMFSSDVSARGVDYPGVSFVIQVGLTDREQYIHRLGRTGRAGKNGEGVLLLCEFENCLLKELADMPMTTQQVPDTTPDLKILPVLKRLNKDKELKKAGEQAYQAWLGFYNSNLKRLKMSKPTLISMAEEYSKIIGLEEVPALQKKVIGKMGLQNLGLRVQSNPQKK</sequence>
<evidence type="ECO:0000256" key="5">
    <source>
        <dbReference type="ARBA" id="ARBA00022884"/>
    </source>
</evidence>
<dbReference type="AlphaFoldDB" id="A0A1W0A6P7"/>
<evidence type="ECO:0000256" key="1">
    <source>
        <dbReference type="ARBA" id="ARBA00022741"/>
    </source>
</evidence>
<dbReference type="InterPro" id="IPR011545">
    <property type="entry name" value="DEAD/DEAH_box_helicase_dom"/>
</dbReference>
<evidence type="ECO:0000256" key="4">
    <source>
        <dbReference type="ARBA" id="ARBA00022840"/>
    </source>
</evidence>
<dbReference type="InterPro" id="IPR014001">
    <property type="entry name" value="Helicase_ATP-bd"/>
</dbReference>
<dbReference type="PROSITE" id="PS51192">
    <property type="entry name" value="HELICASE_ATP_BIND_1"/>
    <property type="match status" value="1"/>
</dbReference>